<evidence type="ECO:0000256" key="5">
    <source>
        <dbReference type="ARBA" id="ARBA00022771"/>
    </source>
</evidence>
<comment type="caution">
    <text evidence="14">The sequence shown here is derived from an EMBL/GenBank/DDBJ whole genome shotgun (WGS) entry which is preliminary data.</text>
</comment>
<dbReference type="PROSITE" id="PS00028">
    <property type="entry name" value="ZINC_FINGER_C2H2_1"/>
    <property type="match status" value="3"/>
</dbReference>
<feature type="compositionally biased region" description="Basic and acidic residues" evidence="12">
    <location>
        <begin position="68"/>
        <end position="87"/>
    </location>
</feature>
<evidence type="ECO:0000256" key="1">
    <source>
        <dbReference type="ARBA" id="ARBA00004123"/>
    </source>
</evidence>
<proteinExistence type="inferred from homology"/>
<evidence type="ECO:0000256" key="11">
    <source>
        <dbReference type="PROSITE-ProRule" id="PRU00042"/>
    </source>
</evidence>
<dbReference type="SMART" id="SM00355">
    <property type="entry name" value="ZnF_C2H2"/>
    <property type="match status" value="3"/>
</dbReference>
<dbReference type="GO" id="GO:0008270">
    <property type="term" value="F:zinc ion binding"/>
    <property type="evidence" value="ECO:0007669"/>
    <property type="project" value="UniProtKB-KW"/>
</dbReference>
<dbReference type="FunFam" id="3.30.160.60:FF:002716">
    <property type="entry name" value="Zinc finger protein 212"/>
    <property type="match status" value="1"/>
</dbReference>
<evidence type="ECO:0000256" key="3">
    <source>
        <dbReference type="ARBA" id="ARBA00022723"/>
    </source>
</evidence>
<comment type="similarity">
    <text evidence="2">Belongs to the krueppel C2H2-type zinc-finger protein family.</text>
</comment>
<organism evidence="14 15">
    <name type="scientific">Trichonephila inaurata madagascariensis</name>
    <dbReference type="NCBI Taxonomy" id="2747483"/>
    <lineage>
        <taxon>Eukaryota</taxon>
        <taxon>Metazoa</taxon>
        <taxon>Ecdysozoa</taxon>
        <taxon>Arthropoda</taxon>
        <taxon>Chelicerata</taxon>
        <taxon>Arachnida</taxon>
        <taxon>Araneae</taxon>
        <taxon>Araneomorphae</taxon>
        <taxon>Entelegynae</taxon>
        <taxon>Araneoidea</taxon>
        <taxon>Nephilidae</taxon>
        <taxon>Trichonephila</taxon>
        <taxon>Trichonephila inaurata</taxon>
    </lineage>
</organism>
<comment type="subcellular location">
    <subcellularLocation>
        <location evidence="1">Nucleus</location>
    </subcellularLocation>
</comment>
<keyword evidence="3" id="KW-0479">Metal-binding</keyword>
<feature type="region of interest" description="Disordered" evidence="12">
    <location>
        <begin position="42"/>
        <end position="87"/>
    </location>
</feature>
<keyword evidence="8" id="KW-0238">DNA-binding</keyword>
<evidence type="ECO:0000256" key="10">
    <source>
        <dbReference type="ARBA" id="ARBA00023242"/>
    </source>
</evidence>
<evidence type="ECO:0000256" key="7">
    <source>
        <dbReference type="ARBA" id="ARBA00023015"/>
    </source>
</evidence>
<name>A0A8X7BRC0_9ARAC</name>
<dbReference type="InterPro" id="IPR036236">
    <property type="entry name" value="Znf_C2H2_sf"/>
</dbReference>
<keyword evidence="6" id="KW-0862">Zinc</keyword>
<dbReference type="GO" id="GO:0005634">
    <property type="term" value="C:nucleus"/>
    <property type="evidence" value="ECO:0007669"/>
    <property type="project" value="UniProtKB-SubCell"/>
</dbReference>
<dbReference type="InterPro" id="IPR013087">
    <property type="entry name" value="Znf_C2H2_type"/>
</dbReference>
<sequence>MDDTAMFGYTSQNTSLRDSEPIEDHFLETQEFNTSRFHTFYQQQNRSHGEKSNSHSECSYSNEENWELQEKRDQKDSVKEKSNRNDELLFTKESHTIDTSRSKCDKEELFNKVQEQDSSVESFKSSHSQVENSYFERAFICDICLKTMSNLTSLLKHNCIHSNKKHFQHGVCQETVSEVGQFSQQKRTDTEERSFQCTMSEQVFPENDRERDIRLHTVEKSIQSDVCEGTFSNTSTVIRRKPTHSRKETHQCNLCGKTFSQKPNLNRHMREHTGKKPFTCVVCEQRFSQEENLNRHMRTHTGEKPFQCTLYERTFSQKHHLHGIYGHILERRLSSVLFVMKGFPSNSTLIGISVHTLNRNVFSGKLFGKVYPNQVFNLTKM</sequence>
<keyword evidence="5 11" id="KW-0863">Zinc-finger</keyword>
<dbReference type="PROSITE" id="PS50157">
    <property type="entry name" value="ZINC_FINGER_C2H2_2"/>
    <property type="match status" value="3"/>
</dbReference>
<keyword evidence="10" id="KW-0539">Nucleus</keyword>
<evidence type="ECO:0000256" key="12">
    <source>
        <dbReference type="SAM" id="MobiDB-lite"/>
    </source>
</evidence>
<evidence type="ECO:0000256" key="2">
    <source>
        <dbReference type="ARBA" id="ARBA00006991"/>
    </source>
</evidence>
<feature type="domain" description="C2H2-type" evidence="13">
    <location>
        <begin position="250"/>
        <end position="277"/>
    </location>
</feature>
<evidence type="ECO:0000256" key="8">
    <source>
        <dbReference type="ARBA" id="ARBA00023125"/>
    </source>
</evidence>
<dbReference type="Pfam" id="PF00096">
    <property type="entry name" value="zf-C2H2"/>
    <property type="match status" value="2"/>
</dbReference>
<feature type="domain" description="C2H2-type" evidence="13">
    <location>
        <begin position="278"/>
        <end position="305"/>
    </location>
</feature>
<keyword evidence="7" id="KW-0805">Transcription regulation</keyword>
<gene>
    <name evidence="14" type="ORF">TNIN_300651</name>
</gene>
<evidence type="ECO:0000256" key="9">
    <source>
        <dbReference type="ARBA" id="ARBA00023163"/>
    </source>
</evidence>
<evidence type="ECO:0000313" key="14">
    <source>
        <dbReference type="EMBL" id="GFY39364.1"/>
    </source>
</evidence>
<keyword evidence="9" id="KW-0804">Transcription</keyword>
<feature type="domain" description="C2H2-type" evidence="13">
    <location>
        <begin position="139"/>
        <end position="166"/>
    </location>
</feature>
<evidence type="ECO:0000256" key="6">
    <source>
        <dbReference type="ARBA" id="ARBA00022833"/>
    </source>
</evidence>
<keyword evidence="4" id="KW-0677">Repeat</keyword>
<dbReference type="GO" id="GO:0000977">
    <property type="term" value="F:RNA polymerase II transcription regulatory region sequence-specific DNA binding"/>
    <property type="evidence" value="ECO:0007669"/>
    <property type="project" value="TreeGrafter"/>
</dbReference>
<protein>
    <recommendedName>
        <fullName evidence="13">C2H2-type domain-containing protein</fullName>
    </recommendedName>
</protein>
<feature type="region of interest" description="Disordered" evidence="12">
    <location>
        <begin position="1"/>
        <end position="20"/>
    </location>
</feature>
<dbReference type="PANTHER" id="PTHR24381:SF393">
    <property type="entry name" value="CHROMATIN-LINKED ADAPTOR FOR MSL PROTEINS, ISOFORM B"/>
    <property type="match status" value="1"/>
</dbReference>
<dbReference type="FunFam" id="3.30.160.60:FF:001156">
    <property type="entry name" value="Zinc finger protein 407"/>
    <property type="match status" value="1"/>
</dbReference>
<dbReference type="AlphaFoldDB" id="A0A8X7BRC0"/>
<dbReference type="OrthoDB" id="6513275at2759"/>
<dbReference type="GO" id="GO:0000981">
    <property type="term" value="F:DNA-binding transcription factor activity, RNA polymerase II-specific"/>
    <property type="evidence" value="ECO:0007669"/>
    <property type="project" value="TreeGrafter"/>
</dbReference>
<evidence type="ECO:0000256" key="4">
    <source>
        <dbReference type="ARBA" id="ARBA00022737"/>
    </source>
</evidence>
<dbReference type="PANTHER" id="PTHR24381">
    <property type="entry name" value="ZINC FINGER PROTEIN"/>
    <property type="match status" value="1"/>
</dbReference>
<dbReference type="EMBL" id="BMAV01001356">
    <property type="protein sequence ID" value="GFY39364.1"/>
    <property type="molecule type" value="Genomic_DNA"/>
</dbReference>
<accession>A0A8X7BRC0</accession>
<dbReference type="SUPFAM" id="SSF57667">
    <property type="entry name" value="beta-beta-alpha zinc fingers"/>
    <property type="match status" value="3"/>
</dbReference>
<keyword evidence="15" id="KW-1185">Reference proteome</keyword>
<dbReference type="Proteomes" id="UP000886998">
    <property type="component" value="Unassembled WGS sequence"/>
</dbReference>
<dbReference type="Gene3D" id="3.30.160.60">
    <property type="entry name" value="Classic Zinc Finger"/>
    <property type="match status" value="4"/>
</dbReference>
<reference evidence="14" key="1">
    <citation type="submission" date="2020-08" db="EMBL/GenBank/DDBJ databases">
        <title>Multicomponent nature underlies the extraordinary mechanical properties of spider dragline silk.</title>
        <authorList>
            <person name="Kono N."/>
            <person name="Nakamura H."/>
            <person name="Mori M."/>
            <person name="Yoshida Y."/>
            <person name="Ohtoshi R."/>
            <person name="Malay A.D."/>
            <person name="Moran D.A.P."/>
            <person name="Tomita M."/>
            <person name="Numata K."/>
            <person name="Arakawa K."/>
        </authorList>
    </citation>
    <scope>NUCLEOTIDE SEQUENCE</scope>
</reference>
<evidence type="ECO:0000259" key="13">
    <source>
        <dbReference type="PROSITE" id="PS50157"/>
    </source>
</evidence>
<evidence type="ECO:0000313" key="15">
    <source>
        <dbReference type="Proteomes" id="UP000886998"/>
    </source>
</evidence>